<proteinExistence type="predicted"/>
<protein>
    <submittedName>
        <fullName evidence="1">SFRICE_014800</fullName>
    </submittedName>
</protein>
<accession>A0A2H1VJC0</accession>
<gene>
    <name evidence="1" type="ORF">SFRICE_014800</name>
</gene>
<dbReference type="EMBL" id="ODYU01002873">
    <property type="protein sequence ID" value="SOQ40896.1"/>
    <property type="molecule type" value="Genomic_DNA"/>
</dbReference>
<dbReference type="AlphaFoldDB" id="A0A2H1VJC0"/>
<organism evidence="1">
    <name type="scientific">Spodoptera frugiperda</name>
    <name type="common">Fall armyworm</name>
    <dbReference type="NCBI Taxonomy" id="7108"/>
    <lineage>
        <taxon>Eukaryota</taxon>
        <taxon>Metazoa</taxon>
        <taxon>Ecdysozoa</taxon>
        <taxon>Arthropoda</taxon>
        <taxon>Hexapoda</taxon>
        <taxon>Insecta</taxon>
        <taxon>Pterygota</taxon>
        <taxon>Neoptera</taxon>
        <taxon>Endopterygota</taxon>
        <taxon>Lepidoptera</taxon>
        <taxon>Glossata</taxon>
        <taxon>Ditrysia</taxon>
        <taxon>Noctuoidea</taxon>
        <taxon>Noctuidae</taxon>
        <taxon>Amphipyrinae</taxon>
        <taxon>Spodoptera</taxon>
    </lineage>
</organism>
<name>A0A2H1VJC0_SPOFR</name>
<sequence>MPHIVCDYTHTQRHAFSPRRGRQRCTCTLRHVMPLYNVHPLFTILCYKSHVVGARLRATTENRKSEKSPVILCPTRESNPRPLVRQSPLRPLKYYKREQLVNY</sequence>
<evidence type="ECO:0000313" key="1">
    <source>
        <dbReference type="EMBL" id="SOQ40896.1"/>
    </source>
</evidence>
<reference evidence="1" key="1">
    <citation type="submission" date="2016-07" db="EMBL/GenBank/DDBJ databases">
        <authorList>
            <person name="Bretaudeau A."/>
        </authorList>
    </citation>
    <scope>NUCLEOTIDE SEQUENCE</scope>
    <source>
        <strain evidence="1">Rice</strain>
        <tissue evidence="1">Whole body</tissue>
    </source>
</reference>